<evidence type="ECO:0000313" key="2">
    <source>
        <dbReference type="EMBL" id="MDT0307202.1"/>
    </source>
</evidence>
<dbReference type="RefSeq" id="WP_311630144.1">
    <property type="nucleotide sequence ID" value="NZ_JAVREN010000010.1"/>
</dbReference>
<comment type="caution">
    <text evidence="2">The sequence shown here is derived from an EMBL/GenBank/DDBJ whole genome shotgun (WGS) entry which is preliminary data.</text>
</comment>
<keyword evidence="1" id="KW-0732">Signal</keyword>
<evidence type="ECO:0008006" key="4">
    <source>
        <dbReference type="Google" id="ProtNLM"/>
    </source>
</evidence>
<feature type="signal peptide" evidence="1">
    <location>
        <begin position="1"/>
        <end position="17"/>
    </location>
</feature>
<dbReference type="Proteomes" id="UP001183388">
    <property type="component" value="Unassembled WGS sequence"/>
</dbReference>
<sequence length="150" mass="16151">MGSLIAVLATLAGAVTAGLMQHLSTASAARRQRAEQQQRALAEAIPALLAAVVEHREHQYLKVAARRDGWSDTPESRAARYAARSRMTQAMDRLYMATDDAELLSTAQAAVDAATAVGDAPQDQFDAAGVRARETHTTLRTAAARHLHHR</sequence>
<dbReference type="EMBL" id="JAVREN010000010">
    <property type="protein sequence ID" value="MDT0307202.1"/>
    <property type="molecule type" value="Genomic_DNA"/>
</dbReference>
<name>A0ABU2L6K6_9ACTN</name>
<accession>A0ABU2L6K6</accession>
<gene>
    <name evidence="2" type="ORF">RM780_09530</name>
</gene>
<organism evidence="2 3">
    <name type="scientific">Streptomyces boetiae</name>
    <dbReference type="NCBI Taxonomy" id="3075541"/>
    <lineage>
        <taxon>Bacteria</taxon>
        <taxon>Bacillati</taxon>
        <taxon>Actinomycetota</taxon>
        <taxon>Actinomycetes</taxon>
        <taxon>Kitasatosporales</taxon>
        <taxon>Streptomycetaceae</taxon>
        <taxon>Streptomyces</taxon>
    </lineage>
</organism>
<evidence type="ECO:0000313" key="3">
    <source>
        <dbReference type="Proteomes" id="UP001183388"/>
    </source>
</evidence>
<keyword evidence="3" id="KW-1185">Reference proteome</keyword>
<evidence type="ECO:0000256" key="1">
    <source>
        <dbReference type="SAM" id="SignalP"/>
    </source>
</evidence>
<feature type="chain" id="PRO_5045567330" description="Protein kilB" evidence="1">
    <location>
        <begin position="18"/>
        <end position="150"/>
    </location>
</feature>
<proteinExistence type="predicted"/>
<protein>
    <recommendedName>
        <fullName evidence="4">Protein kilB</fullName>
    </recommendedName>
</protein>
<reference evidence="3" key="1">
    <citation type="submission" date="2023-07" db="EMBL/GenBank/DDBJ databases">
        <title>30 novel species of actinomycetes from the DSMZ collection.</title>
        <authorList>
            <person name="Nouioui I."/>
        </authorList>
    </citation>
    <scope>NUCLEOTIDE SEQUENCE [LARGE SCALE GENOMIC DNA]</scope>
    <source>
        <strain evidence="3">DSM 44917</strain>
    </source>
</reference>